<sequence length="182" mass="20047">MFLVSVCPGSDFTFFATTSLPVRYVRQYLQHAGERHHPLIHRLQWSHLLPPGGHTSPAQVTQFLQQSDRSDSGGRAAAGARLQCIVVVSYPNADEVHRSCVSQRSHLVSSGRDQNRVLSPLITTALRLKHAPIELSRHTCIRDPAMFHMNGQAVYGAKTATLGCKPESLGTGEVKGDVRSRR</sequence>
<reference evidence="1 2" key="1">
    <citation type="journal article" date="2018" name="Biotechnol. Biofuels">
        <title>Integrative visual omics of the white-rot fungus Polyporus brumalis exposes the biotechnological potential of its oxidative enzymes for delignifying raw plant biomass.</title>
        <authorList>
            <person name="Miyauchi S."/>
            <person name="Rancon A."/>
            <person name="Drula E."/>
            <person name="Hage H."/>
            <person name="Chaduli D."/>
            <person name="Favel A."/>
            <person name="Grisel S."/>
            <person name="Henrissat B."/>
            <person name="Herpoel-Gimbert I."/>
            <person name="Ruiz-Duenas F.J."/>
            <person name="Chevret D."/>
            <person name="Hainaut M."/>
            <person name="Lin J."/>
            <person name="Wang M."/>
            <person name="Pangilinan J."/>
            <person name="Lipzen A."/>
            <person name="Lesage-Meessen L."/>
            <person name="Navarro D."/>
            <person name="Riley R."/>
            <person name="Grigoriev I.V."/>
            <person name="Zhou S."/>
            <person name="Raouche S."/>
            <person name="Rosso M.N."/>
        </authorList>
    </citation>
    <scope>NUCLEOTIDE SEQUENCE [LARGE SCALE GENOMIC DNA]</scope>
    <source>
        <strain evidence="1 2">BRFM 1820</strain>
    </source>
</reference>
<gene>
    <name evidence="1" type="ORF">OH76DRAFT_1234977</name>
</gene>
<dbReference type="EMBL" id="KZ857468">
    <property type="protein sequence ID" value="RDX43263.1"/>
    <property type="molecule type" value="Genomic_DNA"/>
</dbReference>
<evidence type="ECO:0000313" key="1">
    <source>
        <dbReference type="EMBL" id="RDX43263.1"/>
    </source>
</evidence>
<proteinExistence type="predicted"/>
<organism evidence="1 2">
    <name type="scientific">Lentinus brumalis</name>
    <dbReference type="NCBI Taxonomy" id="2498619"/>
    <lineage>
        <taxon>Eukaryota</taxon>
        <taxon>Fungi</taxon>
        <taxon>Dikarya</taxon>
        <taxon>Basidiomycota</taxon>
        <taxon>Agaricomycotina</taxon>
        <taxon>Agaricomycetes</taxon>
        <taxon>Polyporales</taxon>
        <taxon>Polyporaceae</taxon>
        <taxon>Lentinus</taxon>
    </lineage>
</organism>
<protein>
    <submittedName>
        <fullName evidence="1">Uncharacterized protein</fullName>
    </submittedName>
</protein>
<dbReference type="Proteomes" id="UP000256964">
    <property type="component" value="Unassembled WGS sequence"/>
</dbReference>
<evidence type="ECO:0000313" key="2">
    <source>
        <dbReference type="Proteomes" id="UP000256964"/>
    </source>
</evidence>
<accession>A0A371CSJ5</accession>
<dbReference type="AlphaFoldDB" id="A0A371CSJ5"/>
<keyword evidence="2" id="KW-1185">Reference proteome</keyword>
<name>A0A371CSJ5_9APHY</name>